<dbReference type="EMBL" id="CP135996">
    <property type="protein sequence ID" value="WOC33246.1"/>
    <property type="molecule type" value="Genomic_DNA"/>
</dbReference>
<evidence type="ECO:0000256" key="1">
    <source>
        <dbReference type="ARBA" id="ARBA00022729"/>
    </source>
</evidence>
<evidence type="ECO:0000256" key="3">
    <source>
        <dbReference type="SAM" id="Phobius"/>
    </source>
</evidence>
<organism evidence="4 5">
    <name type="scientific">Caproicibacterium argilliputei</name>
    <dbReference type="NCBI Taxonomy" id="3030016"/>
    <lineage>
        <taxon>Bacteria</taxon>
        <taxon>Bacillati</taxon>
        <taxon>Bacillota</taxon>
        <taxon>Clostridia</taxon>
        <taxon>Eubacteriales</taxon>
        <taxon>Oscillospiraceae</taxon>
        <taxon>Caproicibacterium</taxon>
    </lineage>
</organism>
<dbReference type="RefSeq" id="WP_275844465.1">
    <property type="nucleotide sequence ID" value="NZ_CP135996.1"/>
</dbReference>
<keyword evidence="1" id="KW-0732">Signal</keyword>
<evidence type="ECO:0008006" key="6">
    <source>
        <dbReference type="Google" id="ProtNLM"/>
    </source>
</evidence>
<reference evidence="4" key="2">
    <citation type="submission" date="2024-06" db="EMBL/GenBank/DDBJ databases">
        <title>Caproicibacterium argilliputei sp. nov, a novel caproic acid producing anaerobic bacterium isolated from pit mud.</title>
        <authorList>
            <person name="Xia S."/>
        </authorList>
    </citation>
    <scope>NUCLEOTIDE SEQUENCE</scope>
    <source>
        <strain evidence="4">ZCY20-5</strain>
    </source>
</reference>
<proteinExistence type="predicted"/>
<keyword evidence="3" id="KW-1133">Transmembrane helix</keyword>
<sequence>MKTYWQKMKERRDAEEDGPVEESKKRPQRVGCLSIIGAIVVALILIQFIPGFVIGFKNGFEKETAPSSTSSSSEITYKKCQKLHEGMTYEKCCEILGSKGTATFNNKSDGVETKTYNWFGIGKSVYAVFQNNKLISSGQYGLE</sequence>
<evidence type="ECO:0000256" key="2">
    <source>
        <dbReference type="SAM" id="MobiDB-lite"/>
    </source>
</evidence>
<dbReference type="AlphaFoldDB" id="A0AA97DD27"/>
<dbReference type="KEGG" id="carl:PXC00_05070"/>
<name>A0AA97DD27_9FIRM</name>
<keyword evidence="5" id="KW-1185">Reference proteome</keyword>
<keyword evidence="3" id="KW-0812">Transmembrane</keyword>
<reference evidence="4" key="1">
    <citation type="submission" date="2023-09" db="EMBL/GenBank/DDBJ databases">
        <authorList>
            <person name="Zeng C."/>
        </authorList>
    </citation>
    <scope>NUCLEOTIDE SEQUENCE</scope>
    <source>
        <strain evidence="4">ZCY20-5</strain>
    </source>
</reference>
<accession>A0AA97DD27</accession>
<dbReference type="Proteomes" id="UP001300604">
    <property type="component" value="Chromosome"/>
</dbReference>
<feature type="transmembrane region" description="Helical" evidence="3">
    <location>
        <begin position="32"/>
        <end position="56"/>
    </location>
</feature>
<evidence type="ECO:0000313" key="4">
    <source>
        <dbReference type="EMBL" id="WOC33246.1"/>
    </source>
</evidence>
<feature type="region of interest" description="Disordered" evidence="2">
    <location>
        <begin position="1"/>
        <end position="23"/>
    </location>
</feature>
<gene>
    <name evidence="4" type="ORF">PXC00_05070</name>
</gene>
<dbReference type="Gene3D" id="3.30.1450.10">
    <property type="match status" value="1"/>
</dbReference>
<dbReference type="InterPro" id="IPR037873">
    <property type="entry name" value="BamE-like"/>
</dbReference>
<keyword evidence="3" id="KW-0472">Membrane</keyword>
<protein>
    <recommendedName>
        <fullName evidence="6">DUF3862 domain-containing protein</fullName>
    </recommendedName>
</protein>
<evidence type="ECO:0000313" key="5">
    <source>
        <dbReference type="Proteomes" id="UP001300604"/>
    </source>
</evidence>